<dbReference type="Pfam" id="PF00829">
    <property type="entry name" value="Ribosomal_L21p"/>
    <property type="match status" value="1"/>
</dbReference>
<comment type="function">
    <text evidence="6 7">This protein binds to 23S rRNA in the presence of protein L20.</text>
</comment>
<dbReference type="PANTHER" id="PTHR21349:SF0">
    <property type="entry name" value="LARGE RIBOSOMAL SUBUNIT PROTEIN BL21M"/>
    <property type="match status" value="1"/>
</dbReference>
<dbReference type="AlphaFoldDB" id="A0A1F5X2Q2"/>
<keyword evidence="4 6" id="KW-0689">Ribosomal protein</keyword>
<dbReference type="GO" id="GO:0003735">
    <property type="term" value="F:structural constituent of ribosome"/>
    <property type="evidence" value="ECO:0007669"/>
    <property type="project" value="InterPro"/>
</dbReference>
<dbReference type="GO" id="GO:0019843">
    <property type="term" value="F:rRNA binding"/>
    <property type="evidence" value="ECO:0007669"/>
    <property type="project" value="UniProtKB-UniRule"/>
</dbReference>
<reference evidence="8 9" key="1">
    <citation type="journal article" date="2016" name="Nat. Commun.">
        <title>Thousands of microbial genomes shed light on interconnected biogeochemical processes in an aquifer system.</title>
        <authorList>
            <person name="Anantharaman K."/>
            <person name="Brown C.T."/>
            <person name="Hug L.A."/>
            <person name="Sharon I."/>
            <person name="Castelle C.J."/>
            <person name="Probst A.J."/>
            <person name="Thomas B.C."/>
            <person name="Singh A."/>
            <person name="Wilkins M.J."/>
            <person name="Karaoz U."/>
            <person name="Brodie E.L."/>
            <person name="Williams K.H."/>
            <person name="Hubbard S.S."/>
            <person name="Banfield J.F."/>
        </authorList>
    </citation>
    <scope>NUCLEOTIDE SEQUENCE [LARGE SCALE GENOMIC DNA]</scope>
</reference>
<dbReference type="EMBL" id="MFIE01000029">
    <property type="protein sequence ID" value="OGF82195.1"/>
    <property type="molecule type" value="Genomic_DNA"/>
</dbReference>
<dbReference type="NCBIfam" id="TIGR00061">
    <property type="entry name" value="L21"/>
    <property type="match status" value="1"/>
</dbReference>
<comment type="subunit">
    <text evidence="6">Part of the 50S ribosomal subunit. Contacts protein L20.</text>
</comment>
<dbReference type="GO" id="GO:0005737">
    <property type="term" value="C:cytoplasm"/>
    <property type="evidence" value="ECO:0007669"/>
    <property type="project" value="UniProtKB-ARBA"/>
</dbReference>
<comment type="caution">
    <text evidence="8">The sequence shown here is derived from an EMBL/GenBank/DDBJ whole genome shotgun (WGS) entry which is preliminary data.</text>
</comment>
<name>A0A1F5X2Q2_9BACT</name>
<dbReference type="Proteomes" id="UP000178684">
    <property type="component" value="Unassembled WGS sequence"/>
</dbReference>
<keyword evidence="5 6" id="KW-0687">Ribonucleoprotein</keyword>
<sequence length="104" mass="11729">MSKFAVIKTGGKQYLVKEGQYLRVEKIAANKDGLIDFNEVLMVGDENSFEVGKPFLAGSKVEAELVKDGKAQKVIVARYHSKTRYRKTKGHRQPFTEIKIKGIK</sequence>
<dbReference type="InterPro" id="IPR028909">
    <property type="entry name" value="bL21-like"/>
</dbReference>
<accession>A0A1F5X2Q2</accession>
<dbReference type="InterPro" id="IPR018258">
    <property type="entry name" value="Ribosomal_bL21_CS"/>
</dbReference>
<evidence type="ECO:0000313" key="9">
    <source>
        <dbReference type="Proteomes" id="UP000178684"/>
    </source>
</evidence>
<evidence type="ECO:0000256" key="6">
    <source>
        <dbReference type="HAMAP-Rule" id="MF_01363"/>
    </source>
</evidence>
<keyword evidence="3 6" id="KW-0694">RNA-binding</keyword>
<comment type="similarity">
    <text evidence="1 6 7">Belongs to the bacterial ribosomal protein bL21 family.</text>
</comment>
<evidence type="ECO:0000313" key="8">
    <source>
        <dbReference type="EMBL" id="OGF82195.1"/>
    </source>
</evidence>
<dbReference type="PROSITE" id="PS01169">
    <property type="entry name" value="RIBOSOMAL_L21"/>
    <property type="match status" value="1"/>
</dbReference>
<dbReference type="InterPro" id="IPR036164">
    <property type="entry name" value="bL21-like_sf"/>
</dbReference>
<evidence type="ECO:0000256" key="1">
    <source>
        <dbReference type="ARBA" id="ARBA00008563"/>
    </source>
</evidence>
<dbReference type="GO" id="GO:1990904">
    <property type="term" value="C:ribonucleoprotein complex"/>
    <property type="evidence" value="ECO:0007669"/>
    <property type="project" value="UniProtKB-KW"/>
</dbReference>
<dbReference type="HAMAP" id="MF_01363">
    <property type="entry name" value="Ribosomal_bL21"/>
    <property type="match status" value="1"/>
</dbReference>
<dbReference type="GO" id="GO:0006412">
    <property type="term" value="P:translation"/>
    <property type="evidence" value="ECO:0007669"/>
    <property type="project" value="UniProtKB-UniRule"/>
</dbReference>
<dbReference type="PANTHER" id="PTHR21349">
    <property type="entry name" value="50S RIBOSOMAL PROTEIN L21"/>
    <property type="match status" value="1"/>
</dbReference>
<evidence type="ECO:0000256" key="4">
    <source>
        <dbReference type="ARBA" id="ARBA00022980"/>
    </source>
</evidence>
<dbReference type="GO" id="GO:0005840">
    <property type="term" value="C:ribosome"/>
    <property type="evidence" value="ECO:0007669"/>
    <property type="project" value="UniProtKB-KW"/>
</dbReference>
<protein>
    <recommendedName>
        <fullName evidence="6">Large ribosomal subunit protein bL21</fullName>
    </recommendedName>
</protein>
<dbReference type="SUPFAM" id="SSF141091">
    <property type="entry name" value="L21p-like"/>
    <property type="match status" value="1"/>
</dbReference>
<evidence type="ECO:0000256" key="7">
    <source>
        <dbReference type="RuleBase" id="RU000562"/>
    </source>
</evidence>
<organism evidence="8 9">
    <name type="scientific">Candidatus Giovannonibacteria bacterium RIFCSPLOWO2_01_FULL_46_13</name>
    <dbReference type="NCBI Taxonomy" id="1798352"/>
    <lineage>
        <taxon>Bacteria</taxon>
        <taxon>Candidatus Giovannoniibacteriota</taxon>
    </lineage>
</organism>
<dbReference type="InterPro" id="IPR001787">
    <property type="entry name" value="Ribosomal_bL21"/>
</dbReference>
<keyword evidence="2 6" id="KW-0699">rRNA-binding</keyword>
<gene>
    <name evidence="6" type="primary">rplU</name>
    <name evidence="8" type="ORF">A3B18_01980</name>
</gene>
<proteinExistence type="inferred from homology"/>
<evidence type="ECO:0000256" key="3">
    <source>
        <dbReference type="ARBA" id="ARBA00022884"/>
    </source>
</evidence>
<evidence type="ECO:0000256" key="5">
    <source>
        <dbReference type="ARBA" id="ARBA00023274"/>
    </source>
</evidence>
<evidence type="ECO:0000256" key="2">
    <source>
        <dbReference type="ARBA" id="ARBA00022730"/>
    </source>
</evidence>